<accession>A0A0A6ZL14</accession>
<dbReference type="GO" id="GO:0031966">
    <property type="term" value="C:mitochondrial membrane"/>
    <property type="evidence" value="ECO:0007669"/>
    <property type="project" value="UniProtKB-SubCell"/>
</dbReference>
<keyword evidence="7 9" id="KW-0472">Membrane</keyword>
<feature type="transmembrane region" description="Helical" evidence="9">
    <location>
        <begin position="81"/>
        <end position="98"/>
    </location>
</feature>
<keyword evidence="9" id="KW-0830">Ubiquinone</keyword>
<name>A0A0A6ZL14_9HYME</name>
<feature type="transmembrane region" description="Helical" evidence="9">
    <location>
        <begin position="6"/>
        <end position="23"/>
    </location>
</feature>
<keyword evidence="6 9" id="KW-1133">Transmembrane helix</keyword>
<evidence type="ECO:0000256" key="8">
    <source>
        <dbReference type="ARBA" id="ARBA00049551"/>
    </source>
</evidence>
<dbReference type="GO" id="GO:0008137">
    <property type="term" value="F:NADH dehydrogenase (ubiquinone) activity"/>
    <property type="evidence" value="ECO:0007669"/>
    <property type="project" value="UniProtKB-UniRule"/>
</dbReference>
<organism evidence="10">
    <name type="scientific">Homolobus sp. QL-2013</name>
    <dbReference type="NCBI Taxonomy" id="1421595"/>
    <lineage>
        <taxon>Eukaryota</taxon>
        <taxon>Metazoa</taxon>
        <taxon>Ecdysozoa</taxon>
        <taxon>Arthropoda</taxon>
        <taxon>Hexapoda</taxon>
        <taxon>Insecta</taxon>
        <taxon>Pterygota</taxon>
        <taxon>Neoptera</taxon>
        <taxon>Endopterygota</taxon>
        <taxon>Hymenoptera</taxon>
        <taxon>Apocrita</taxon>
        <taxon>Ichneumonoidea</taxon>
        <taxon>Braconidae</taxon>
        <taxon>Homolobinae</taxon>
        <taxon>Homolobus</taxon>
    </lineage>
</organism>
<reference evidence="10" key="1">
    <citation type="submission" date="2013-07" db="EMBL/GenBank/DDBJ databases">
        <title>The comparative mitochondrial genomes from Braconidae subfamilies and the phylogeny of the Hymenoptera.</title>
        <authorList>
            <person name="Li Q."/>
            <person name="Wei S.J."/>
            <person name="Chen X.X."/>
        </authorList>
    </citation>
    <scope>NUCLEOTIDE SEQUENCE</scope>
</reference>
<gene>
    <name evidence="10" type="primary">ND3</name>
</gene>
<keyword evidence="9" id="KW-1278">Translocase</keyword>
<evidence type="ECO:0000256" key="4">
    <source>
        <dbReference type="ARBA" id="ARBA00022448"/>
    </source>
</evidence>
<feature type="transmembrane region" description="Helical" evidence="9">
    <location>
        <begin position="49"/>
        <end position="69"/>
    </location>
</feature>
<dbReference type="AlphaFoldDB" id="A0A0A6ZL14"/>
<sequence>MLKFMLFYLIKMLIYFMWKKNYLNREKNSSFECGFDPLSSSRLPFSIQFYLIGILFLIFDIEVILLFPLVSSLNLLNLKNWFFSVFIILMILYLGLEYEKNEGSLKWYI</sequence>
<evidence type="ECO:0000256" key="1">
    <source>
        <dbReference type="ARBA" id="ARBA00004370"/>
    </source>
</evidence>
<keyword evidence="9 10" id="KW-0496">Mitochondrion</keyword>
<evidence type="ECO:0000256" key="7">
    <source>
        <dbReference type="ARBA" id="ARBA00023136"/>
    </source>
</evidence>
<geneLocation type="mitochondrion" evidence="10"/>
<keyword evidence="9" id="KW-0520">NAD</keyword>
<comment type="similarity">
    <text evidence="2 9">Belongs to the complex I subunit 3 family.</text>
</comment>
<proteinExistence type="inferred from homology"/>
<dbReference type="InterPro" id="IPR038430">
    <property type="entry name" value="NDAH_ubi_oxred_su3_sf"/>
</dbReference>
<dbReference type="PANTHER" id="PTHR11058:SF9">
    <property type="entry name" value="NADH-UBIQUINONE OXIDOREDUCTASE CHAIN 3"/>
    <property type="match status" value="1"/>
</dbReference>
<evidence type="ECO:0000256" key="5">
    <source>
        <dbReference type="ARBA" id="ARBA00022692"/>
    </source>
</evidence>
<keyword evidence="4 9" id="KW-0813">Transport</keyword>
<dbReference type="GO" id="GO:0030964">
    <property type="term" value="C:NADH dehydrogenase complex"/>
    <property type="evidence" value="ECO:0007669"/>
    <property type="project" value="TreeGrafter"/>
</dbReference>
<keyword evidence="5 9" id="KW-0812">Transmembrane</keyword>
<dbReference type="Gene3D" id="1.20.58.1610">
    <property type="entry name" value="NADH:ubiquinone/plastoquinone oxidoreductase, chain 3"/>
    <property type="match status" value="1"/>
</dbReference>
<comment type="catalytic activity">
    <reaction evidence="8 9">
        <text>a ubiquinone + NADH + 5 H(+)(in) = a ubiquinol + NAD(+) + 4 H(+)(out)</text>
        <dbReference type="Rhea" id="RHEA:29091"/>
        <dbReference type="Rhea" id="RHEA-COMP:9565"/>
        <dbReference type="Rhea" id="RHEA-COMP:9566"/>
        <dbReference type="ChEBI" id="CHEBI:15378"/>
        <dbReference type="ChEBI" id="CHEBI:16389"/>
        <dbReference type="ChEBI" id="CHEBI:17976"/>
        <dbReference type="ChEBI" id="CHEBI:57540"/>
        <dbReference type="ChEBI" id="CHEBI:57945"/>
        <dbReference type="EC" id="7.1.1.2"/>
    </reaction>
</comment>
<keyword evidence="9" id="KW-0249">Electron transport</keyword>
<protein>
    <recommendedName>
        <fullName evidence="3 9">NADH-ubiquinone oxidoreductase chain 3</fullName>
        <ecNumber evidence="9">7.1.1.2</ecNumber>
    </recommendedName>
</protein>
<evidence type="ECO:0000313" key="10">
    <source>
        <dbReference type="EMBL" id="AHA52530.1"/>
    </source>
</evidence>
<evidence type="ECO:0000256" key="3">
    <source>
        <dbReference type="ARBA" id="ARBA00021007"/>
    </source>
</evidence>
<evidence type="ECO:0000256" key="2">
    <source>
        <dbReference type="ARBA" id="ARBA00008472"/>
    </source>
</evidence>
<dbReference type="Pfam" id="PF00507">
    <property type="entry name" value="Oxidored_q4"/>
    <property type="match status" value="1"/>
</dbReference>
<comment type="subcellular location">
    <subcellularLocation>
        <location evidence="1">Membrane</location>
    </subcellularLocation>
    <subcellularLocation>
        <location evidence="9">Mitochondrion membrane</location>
        <topology evidence="9">Multi-pass membrane protein</topology>
    </subcellularLocation>
</comment>
<dbReference type="EC" id="7.1.1.2" evidence="9"/>
<evidence type="ECO:0000256" key="6">
    <source>
        <dbReference type="ARBA" id="ARBA00022989"/>
    </source>
</evidence>
<keyword evidence="9" id="KW-0679">Respiratory chain</keyword>
<dbReference type="EMBL" id="KF385873">
    <property type="protein sequence ID" value="AHA52530.1"/>
    <property type="molecule type" value="Genomic_DNA"/>
</dbReference>
<comment type="function">
    <text evidence="9">Core subunit of the mitochondrial membrane respiratory chain NADH dehydrogenase (Complex I) which catalyzes electron transfer from NADH through the respiratory chain, using ubiquinone as an electron acceptor. Essential for the catalytic activity of complex I.</text>
</comment>
<dbReference type="InterPro" id="IPR000440">
    <property type="entry name" value="NADH_UbQ/plastoQ_OxRdtase_su3"/>
</dbReference>
<evidence type="ECO:0000256" key="9">
    <source>
        <dbReference type="RuleBase" id="RU003640"/>
    </source>
</evidence>
<dbReference type="PANTHER" id="PTHR11058">
    <property type="entry name" value="NADH-UBIQUINONE OXIDOREDUCTASE CHAIN 3"/>
    <property type="match status" value="1"/>
</dbReference>